<evidence type="ECO:0000313" key="3">
    <source>
        <dbReference type="EMBL" id="KIY03636.1"/>
    </source>
</evidence>
<dbReference type="CDD" id="cd10568">
    <property type="entry name" value="SWIB_like"/>
    <property type="match status" value="1"/>
</dbReference>
<evidence type="ECO:0000313" key="4">
    <source>
        <dbReference type="Proteomes" id="UP000053411"/>
    </source>
</evidence>
<keyword evidence="4" id="KW-1185">Reference proteome</keyword>
<dbReference type="SMART" id="SM00151">
    <property type="entry name" value="SWIB"/>
    <property type="match status" value="1"/>
</dbReference>
<dbReference type="PANTHER" id="PTHR13844">
    <property type="entry name" value="SWI/SNF-RELATED MATRIX-ASSOCIATED ACTIN-DEPENDENT REGULATOR OF CHROMATIN SUBFAMILY D"/>
    <property type="match status" value="1"/>
</dbReference>
<organism evidence="3 4">
    <name type="scientific">Fonsecaea multimorphosa CBS 102226</name>
    <dbReference type="NCBI Taxonomy" id="1442371"/>
    <lineage>
        <taxon>Eukaryota</taxon>
        <taxon>Fungi</taxon>
        <taxon>Dikarya</taxon>
        <taxon>Ascomycota</taxon>
        <taxon>Pezizomycotina</taxon>
        <taxon>Eurotiomycetes</taxon>
        <taxon>Chaetothyriomycetidae</taxon>
        <taxon>Chaetothyriales</taxon>
        <taxon>Herpotrichiellaceae</taxon>
        <taxon>Fonsecaea</taxon>
    </lineage>
</organism>
<dbReference type="VEuPathDB" id="FungiDB:Z520_00327"/>
<dbReference type="EMBL" id="KN848062">
    <property type="protein sequence ID" value="KIY03636.1"/>
    <property type="molecule type" value="Genomic_DNA"/>
</dbReference>
<protein>
    <recommendedName>
        <fullName evidence="2">DM2 domain-containing protein</fullName>
    </recommendedName>
</protein>
<gene>
    <name evidence="3" type="ORF">Z520_00327</name>
</gene>
<feature type="compositionally biased region" description="Low complexity" evidence="1">
    <location>
        <begin position="13"/>
        <end position="22"/>
    </location>
</feature>
<proteinExistence type="predicted"/>
<dbReference type="InterPro" id="IPR003121">
    <property type="entry name" value="SWIB_MDM2_domain"/>
</dbReference>
<dbReference type="GeneID" id="27706073"/>
<accession>A0A0D2HP78</accession>
<dbReference type="AlphaFoldDB" id="A0A0D2HP78"/>
<dbReference type="PROSITE" id="PS51925">
    <property type="entry name" value="SWIB_MDM2"/>
    <property type="match status" value="1"/>
</dbReference>
<sequence>MSRSFLTRLLLRPSPTSTNATPNPLPGSTPKTSSHIVGRDSITPPLLSATDRDDDDDDKMNPQMPNYRQFAQAQGRSPAARRPGECDSSTRTFANPYIGGGPKSPFKQMEIHDERHLKTLQPKYHRLVDTGQMPLSSASLLQCQEILHSQDLGQMPPVQHAAQQAQAQMMQQQAQQRNAAIEHQLAQRRVRKPTDRNMPDGLEEVVIGDGVEQYKKLREAEKRLDHLMARKRLEIHDNFSKNVKRQKTMRITISNTVSGFPWQMNPDDEGFTFDVGSEPTYRVKIQGRLLEYDDDDILNSDDEDQEMGDQDKPAREKKIMAPSKKFTHFFKGMTVEFDEPKGSLGDSNQTVTWKKGQNSNQAGDFDTIEFERKAQENVNITICLTRDEQPERFRVSKALAETLDMEEADRAEVVMGIWEYVRAMGLQEDEERRSIQCDDALKRIFDTETFFFPQAAERLVPHLHPLPPVRLPYTIRVDEDFHKNPEPTVYDVQVTVEDPLRPLIFKLTQNPEHQSTLRSIAKLDDELAIVVQALHHHKARHQFFTSMAKDPQKFIERWLSSQKKDLSVILAEQERGDVAGMEFSKGGEDSVWGGEVVREAVRYRLARAEATGR</sequence>
<name>A0A0D2HP78_9EURO</name>
<dbReference type="Pfam" id="PF02201">
    <property type="entry name" value="SWIB"/>
    <property type="match status" value="1"/>
</dbReference>
<feature type="compositionally biased region" description="Polar residues" evidence="1">
    <location>
        <begin position="63"/>
        <end position="75"/>
    </location>
</feature>
<dbReference type="STRING" id="1442371.A0A0D2HP78"/>
<feature type="domain" description="DM2" evidence="2">
    <location>
        <begin position="388"/>
        <end position="465"/>
    </location>
</feature>
<dbReference type="Gene3D" id="1.10.245.10">
    <property type="entry name" value="SWIB/MDM2 domain"/>
    <property type="match status" value="1"/>
</dbReference>
<dbReference type="RefSeq" id="XP_016637758.1">
    <property type="nucleotide sequence ID" value="XM_016770848.1"/>
</dbReference>
<feature type="region of interest" description="Disordered" evidence="1">
    <location>
        <begin position="1"/>
        <end position="102"/>
    </location>
</feature>
<dbReference type="SUPFAM" id="SSF47592">
    <property type="entry name" value="SWIB/MDM2 domain"/>
    <property type="match status" value="1"/>
</dbReference>
<evidence type="ECO:0000256" key="1">
    <source>
        <dbReference type="SAM" id="MobiDB-lite"/>
    </source>
</evidence>
<dbReference type="OrthoDB" id="10263741at2759"/>
<reference evidence="3 4" key="1">
    <citation type="submission" date="2015-01" db="EMBL/GenBank/DDBJ databases">
        <title>The Genome Sequence of Fonsecaea multimorphosa CBS 102226.</title>
        <authorList>
            <consortium name="The Broad Institute Genomics Platform"/>
            <person name="Cuomo C."/>
            <person name="de Hoog S."/>
            <person name="Gorbushina A."/>
            <person name="Stielow B."/>
            <person name="Teixiera M."/>
            <person name="Abouelleil A."/>
            <person name="Chapman S.B."/>
            <person name="Priest M."/>
            <person name="Young S.K."/>
            <person name="Wortman J."/>
            <person name="Nusbaum C."/>
            <person name="Birren B."/>
        </authorList>
    </citation>
    <scope>NUCLEOTIDE SEQUENCE [LARGE SCALE GENOMIC DNA]</scope>
    <source>
        <strain evidence="3 4">CBS 102226</strain>
    </source>
</reference>
<dbReference type="InterPro" id="IPR019835">
    <property type="entry name" value="SWIB_domain"/>
</dbReference>
<evidence type="ECO:0000259" key="2">
    <source>
        <dbReference type="PROSITE" id="PS51925"/>
    </source>
</evidence>
<dbReference type="InterPro" id="IPR036885">
    <property type="entry name" value="SWIB_MDM2_dom_sf"/>
</dbReference>
<dbReference type="Proteomes" id="UP000053411">
    <property type="component" value="Unassembled WGS sequence"/>
</dbReference>